<protein>
    <submittedName>
        <fullName evidence="2">Uncharacterized protein</fullName>
    </submittedName>
</protein>
<evidence type="ECO:0000256" key="1">
    <source>
        <dbReference type="SAM" id="MobiDB-lite"/>
    </source>
</evidence>
<organism evidence="2 3">
    <name type="scientific">Triticum urartu</name>
    <name type="common">Red wild einkorn</name>
    <name type="synonym">Crithodium urartu</name>
    <dbReference type="NCBI Taxonomy" id="4572"/>
    <lineage>
        <taxon>Eukaryota</taxon>
        <taxon>Viridiplantae</taxon>
        <taxon>Streptophyta</taxon>
        <taxon>Embryophyta</taxon>
        <taxon>Tracheophyta</taxon>
        <taxon>Spermatophyta</taxon>
        <taxon>Magnoliopsida</taxon>
        <taxon>Liliopsida</taxon>
        <taxon>Poales</taxon>
        <taxon>Poaceae</taxon>
        <taxon>BOP clade</taxon>
        <taxon>Pooideae</taxon>
        <taxon>Triticodae</taxon>
        <taxon>Triticeae</taxon>
        <taxon>Triticinae</taxon>
        <taxon>Triticum</taxon>
    </lineage>
</organism>
<reference evidence="2" key="2">
    <citation type="submission" date="2018-03" db="EMBL/GenBank/DDBJ databases">
        <title>The Triticum urartu genome reveals the dynamic nature of wheat genome evolution.</title>
        <authorList>
            <person name="Ling H."/>
            <person name="Ma B."/>
            <person name="Shi X."/>
            <person name="Liu H."/>
            <person name="Dong L."/>
            <person name="Sun H."/>
            <person name="Cao Y."/>
            <person name="Gao Q."/>
            <person name="Zheng S."/>
            <person name="Li Y."/>
            <person name="Yu Y."/>
            <person name="Du H."/>
            <person name="Qi M."/>
            <person name="Li Y."/>
            <person name="Yu H."/>
            <person name="Cui Y."/>
            <person name="Wang N."/>
            <person name="Chen C."/>
            <person name="Wu H."/>
            <person name="Zhao Y."/>
            <person name="Zhang J."/>
            <person name="Li Y."/>
            <person name="Zhou W."/>
            <person name="Zhang B."/>
            <person name="Hu W."/>
            <person name="Eijk M."/>
            <person name="Tang J."/>
            <person name="Witsenboer H."/>
            <person name="Zhao S."/>
            <person name="Li Z."/>
            <person name="Zhang A."/>
            <person name="Wang D."/>
            <person name="Liang C."/>
        </authorList>
    </citation>
    <scope>NUCLEOTIDE SEQUENCE [LARGE SCALE GENOMIC DNA]</scope>
    <source>
        <strain evidence="2">cv. G1812</strain>
    </source>
</reference>
<reference evidence="2" key="3">
    <citation type="submission" date="2022-06" db="UniProtKB">
        <authorList>
            <consortium name="EnsemblPlants"/>
        </authorList>
    </citation>
    <scope>IDENTIFICATION</scope>
</reference>
<evidence type="ECO:0000313" key="3">
    <source>
        <dbReference type="Proteomes" id="UP000015106"/>
    </source>
</evidence>
<name>A0A8R7PMU6_TRIUA</name>
<feature type="region of interest" description="Disordered" evidence="1">
    <location>
        <begin position="1"/>
        <end position="21"/>
    </location>
</feature>
<dbReference type="Proteomes" id="UP000015106">
    <property type="component" value="Chromosome 3"/>
</dbReference>
<dbReference type="EnsemblPlants" id="TuG1812G0300000321.01.T01">
    <property type="protein sequence ID" value="TuG1812G0300000321.01.T01.cds292034"/>
    <property type="gene ID" value="TuG1812G0300000321.01"/>
</dbReference>
<accession>A0A8R7PMU6</accession>
<sequence length="93" mass="10232">SSSGGPRCRGRGAKASARSVPRVRNPRLSFLGADFKPVLARRRSTISAGFLAEHRSRFDSRPFCWRPSGGEGGEASKEVAWRWGEMGKQRNQG</sequence>
<proteinExistence type="predicted"/>
<evidence type="ECO:0000313" key="2">
    <source>
        <dbReference type="EnsemblPlants" id="TuG1812G0300000321.01.T01.cds292034"/>
    </source>
</evidence>
<dbReference type="Gramene" id="TuG1812G0300000321.01.T01">
    <property type="protein sequence ID" value="TuG1812G0300000321.01.T01.cds292034"/>
    <property type="gene ID" value="TuG1812G0300000321.01"/>
</dbReference>
<gene>
    <name evidence="2" type="primary">LOC125542386</name>
</gene>
<keyword evidence="3" id="KW-1185">Reference proteome</keyword>
<reference evidence="3" key="1">
    <citation type="journal article" date="2013" name="Nature">
        <title>Draft genome of the wheat A-genome progenitor Triticum urartu.</title>
        <authorList>
            <person name="Ling H.Q."/>
            <person name="Zhao S."/>
            <person name="Liu D."/>
            <person name="Wang J."/>
            <person name="Sun H."/>
            <person name="Zhang C."/>
            <person name="Fan H."/>
            <person name="Li D."/>
            <person name="Dong L."/>
            <person name="Tao Y."/>
            <person name="Gao C."/>
            <person name="Wu H."/>
            <person name="Li Y."/>
            <person name="Cui Y."/>
            <person name="Guo X."/>
            <person name="Zheng S."/>
            <person name="Wang B."/>
            <person name="Yu K."/>
            <person name="Liang Q."/>
            <person name="Yang W."/>
            <person name="Lou X."/>
            <person name="Chen J."/>
            <person name="Feng M."/>
            <person name="Jian J."/>
            <person name="Zhang X."/>
            <person name="Luo G."/>
            <person name="Jiang Y."/>
            <person name="Liu J."/>
            <person name="Wang Z."/>
            <person name="Sha Y."/>
            <person name="Zhang B."/>
            <person name="Wu H."/>
            <person name="Tang D."/>
            <person name="Shen Q."/>
            <person name="Xue P."/>
            <person name="Zou S."/>
            <person name="Wang X."/>
            <person name="Liu X."/>
            <person name="Wang F."/>
            <person name="Yang Y."/>
            <person name="An X."/>
            <person name="Dong Z."/>
            <person name="Zhang K."/>
            <person name="Zhang X."/>
            <person name="Luo M.C."/>
            <person name="Dvorak J."/>
            <person name="Tong Y."/>
            <person name="Wang J."/>
            <person name="Yang H."/>
            <person name="Li Z."/>
            <person name="Wang D."/>
            <person name="Zhang A."/>
            <person name="Wang J."/>
        </authorList>
    </citation>
    <scope>NUCLEOTIDE SEQUENCE</scope>
    <source>
        <strain evidence="3">cv. G1812</strain>
    </source>
</reference>
<dbReference type="AlphaFoldDB" id="A0A8R7PMU6"/>